<dbReference type="InterPro" id="IPR052893">
    <property type="entry name" value="TCS_response_regulator"/>
</dbReference>
<sequence length="160" mass="17401">MDRSENGALLIVEDSDEDYALALWALRQAGCARAIRRARSLTEALACLCPEHAGALGETPLLDLVLLDLNLPDGTGQELLLALRAAHGQALPVPVIVLTTSSNPRDVGEFYQLGVSGYLVKPLDRERFAAQMRVVVDYWLRTVRLPPAFLPVAPCPEQTA</sequence>
<dbReference type="InterPro" id="IPR001789">
    <property type="entry name" value="Sig_transdc_resp-reg_receiver"/>
</dbReference>
<keyword evidence="4" id="KW-1185">Reference proteome</keyword>
<gene>
    <name evidence="3" type="primary">rcp1</name>
    <name evidence="3" type="ORF">Thiowin_02311</name>
</gene>
<proteinExistence type="predicted"/>
<dbReference type="InterPro" id="IPR011006">
    <property type="entry name" value="CheY-like_superfamily"/>
</dbReference>
<dbReference type="PANTHER" id="PTHR44520:SF2">
    <property type="entry name" value="RESPONSE REGULATOR RCP1"/>
    <property type="match status" value="1"/>
</dbReference>
<dbReference type="Proteomes" id="UP001432180">
    <property type="component" value="Chromosome"/>
</dbReference>
<evidence type="ECO:0000259" key="2">
    <source>
        <dbReference type="PROSITE" id="PS50110"/>
    </source>
</evidence>
<accession>A0ABZ0SAG2</accession>
<dbReference type="Gene3D" id="3.40.50.2300">
    <property type="match status" value="1"/>
</dbReference>
<dbReference type="SUPFAM" id="SSF52172">
    <property type="entry name" value="CheY-like"/>
    <property type="match status" value="1"/>
</dbReference>
<evidence type="ECO:0000256" key="1">
    <source>
        <dbReference type="PROSITE-ProRule" id="PRU00169"/>
    </source>
</evidence>
<dbReference type="RefSeq" id="WP_328987827.1">
    <property type="nucleotide sequence ID" value="NZ_CP121472.1"/>
</dbReference>
<name>A0ABZ0SAG2_9GAMM</name>
<dbReference type="Pfam" id="PF00072">
    <property type="entry name" value="Response_reg"/>
    <property type="match status" value="1"/>
</dbReference>
<dbReference type="PROSITE" id="PS50110">
    <property type="entry name" value="RESPONSE_REGULATORY"/>
    <property type="match status" value="1"/>
</dbReference>
<dbReference type="SMART" id="SM00448">
    <property type="entry name" value="REC"/>
    <property type="match status" value="1"/>
</dbReference>
<reference evidence="3 4" key="1">
    <citation type="journal article" date="2023" name="Microorganisms">
        <title>Thiorhodovibrio frisius and Trv. litoralis spp. nov., Two Novel Members from a Clade of Fastidious Purple Sulfur Bacteria That Exhibit Unique Red-Shifted Light-Harvesting Capabilities.</title>
        <authorList>
            <person name="Methner A."/>
            <person name="Kuzyk S.B."/>
            <person name="Petersen J."/>
            <person name="Bauer S."/>
            <person name="Brinkmann H."/>
            <person name="Sichau K."/>
            <person name="Wanner G."/>
            <person name="Wolf J."/>
            <person name="Neumann-Schaal M."/>
            <person name="Henke P."/>
            <person name="Tank M."/>
            <person name="Sproer C."/>
            <person name="Bunk B."/>
            <person name="Overmann J."/>
        </authorList>
    </citation>
    <scope>NUCLEOTIDE SEQUENCE [LARGE SCALE GENOMIC DNA]</scope>
    <source>
        <strain evidence="3 4">DSM 6702</strain>
    </source>
</reference>
<organism evidence="3 4">
    <name type="scientific">Thiorhodovibrio winogradskyi</name>
    <dbReference type="NCBI Taxonomy" id="77007"/>
    <lineage>
        <taxon>Bacteria</taxon>
        <taxon>Pseudomonadati</taxon>
        <taxon>Pseudomonadota</taxon>
        <taxon>Gammaproteobacteria</taxon>
        <taxon>Chromatiales</taxon>
        <taxon>Chromatiaceae</taxon>
        <taxon>Thiorhodovibrio</taxon>
    </lineage>
</organism>
<feature type="domain" description="Response regulatory" evidence="2">
    <location>
        <begin position="8"/>
        <end position="136"/>
    </location>
</feature>
<protein>
    <submittedName>
        <fullName evidence="3">Response regulator rcp1</fullName>
    </submittedName>
</protein>
<evidence type="ECO:0000313" key="3">
    <source>
        <dbReference type="EMBL" id="WPL17308.1"/>
    </source>
</evidence>
<evidence type="ECO:0000313" key="4">
    <source>
        <dbReference type="Proteomes" id="UP001432180"/>
    </source>
</evidence>
<dbReference type="PANTHER" id="PTHR44520">
    <property type="entry name" value="RESPONSE REGULATOR RCP1-RELATED"/>
    <property type="match status" value="1"/>
</dbReference>
<keyword evidence="1" id="KW-0597">Phosphoprotein</keyword>
<feature type="modified residue" description="4-aspartylphosphate" evidence="1">
    <location>
        <position position="68"/>
    </location>
</feature>
<dbReference type="EMBL" id="CP121472">
    <property type="protein sequence ID" value="WPL17308.1"/>
    <property type="molecule type" value="Genomic_DNA"/>
</dbReference>